<name>A0AA41BL87_LEPIR</name>
<organism evidence="2 3">
    <name type="scientific">Leptospira interrogans serovar Pomona</name>
    <dbReference type="NCBI Taxonomy" id="44276"/>
    <lineage>
        <taxon>Bacteria</taxon>
        <taxon>Pseudomonadati</taxon>
        <taxon>Spirochaetota</taxon>
        <taxon>Spirochaetia</taxon>
        <taxon>Leptospirales</taxon>
        <taxon>Leptospiraceae</taxon>
        <taxon>Leptospira</taxon>
    </lineage>
</organism>
<accession>A0AA41BL87</accession>
<proteinExistence type="predicted"/>
<protein>
    <submittedName>
        <fullName evidence="2">Uncharacterized protein</fullName>
    </submittedName>
</protein>
<dbReference type="AlphaFoldDB" id="A0AA41BL87"/>
<feature type="region of interest" description="Disordered" evidence="1">
    <location>
        <begin position="1"/>
        <end position="37"/>
    </location>
</feature>
<feature type="compositionally biased region" description="Gly residues" evidence="1">
    <location>
        <begin position="26"/>
        <end position="37"/>
    </location>
</feature>
<feature type="non-terminal residue" evidence="2">
    <location>
        <position position="127"/>
    </location>
</feature>
<evidence type="ECO:0000313" key="3">
    <source>
        <dbReference type="Proteomes" id="UP000644282"/>
    </source>
</evidence>
<dbReference type="EMBL" id="JADDXF010000816">
    <property type="protein sequence ID" value="MBE8432574.1"/>
    <property type="molecule type" value="Genomic_DNA"/>
</dbReference>
<comment type="caution">
    <text evidence="2">The sequence shown here is derived from an EMBL/GenBank/DDBJ whole genome shotgun (WGS) entry which is preliminary data.</text>
</comment>
<sequence>MNTPETGGQMKEGADAWYGQDTRGNKGQGEPAGGGGAWGYRTEELYKQFLAKRKILREYTIQVSLKEFKEVFGQSLEEIELNLDRLFDPEIDITRMYRMEGNRIDARKYISFLSGRGDSKVFDRTII</sequence>
<evidence type="ECO:0000256" key="1">
    <source>
        <dbReference type="SAM" id="MobiDB-lite"/>
    </source>
</evidence>
<dbReference type="Proteomes" id="UP000644282">
    <property type="component" value="Unassembled WGS sequence"/>
</dbReference>
<reference evidence="2" key="1">
    <citation type="submission" date="2020-10" db="EMBL/GenBank/DDBJ databases">
        <title>New Zealand Leptospira genomics.</title>
        <authorList>
            <person name="Wilkinson D.A."/>
            <person name="Nisa S."/>
            <person name="Moinet M."/>
            <person name="Benschop J."/>
        </authorList>
    </citation>
    <scope>NUCLEOTIDE SEQUENCE</scope>
    <source>
        <strain evidence="2">ESR8</strain>
    </source>
</reference>
<evidence type="ECO:0000313" key="2">
    <source>
        <dbReference type="EMBL" id="MBE8432574.1"/>
    </source>
</evidence>
<gene>
    <name evidence="2" type="ORF">IQB77_23140</name>
</gene>